<sequence>MQRWGVSIDRESDAELGPELSLRLEKWRLSAPNAEMAELVVQVQVAEVPQVAIAWNSLRQTAHAARGIARLLPMPVMRTRSLADSRMVLVHVAKDAARVNQQMDRLAWALFLWQAFRNPAHTAWQALWTRVASDASALGEATVQSARTIDGEDLPVARTLESAGLAGAPKEEEQFPAEASTREEDRTRVAVAGAHPMPPTVVSRAVARQSLPLTKPRALAPSVAALPPSNTPLGKPRKG</sequence>
<dbReference type="Proteomes" id="UP000241848">
    <property type="component" value="Unassembled WGS sequence"/>
</dbReference>
<gene>
    <name evidence="2" type="ORF">C7B45_16760</name>
</gene>
<name>A0A2T2WCU7_9FIRM</name>
<evidence type="ECO:0000313" key="2">
    <source>
        <dbReference type="EMBL" id="PSR20061.1"/>
    </source>
</evidence>
<feature type="compositionally biased region" description="Low complexity" evidence="1">
    <location>
        <begin position="216"/>
        <end position="228"/>
    </location>
</feature>
<evidence type="ECO:0000256" key="1">
    <source>
        <dbReference type="SAM" id="MobiDB-lite"/>
    </source>
</evidence>
<organism evidence="2 3">
    <name type="scientific">Sulfobacillus acidophilus</name>
    <dbReference type="NCBI Taxonomy" id="53633"/>
    <lineage>
        <taxon>Bacteria</taxon>
        <taxon>Bacillati</taxon>
        <taxon>Bacillota</taxon>
        <taxon>Clostridia</taxon>
        <taxon>Eubacteriales</taxon>
        <taxon>Clostridiales Family XVII. Incertae Sedis</taxon>
        <taxon>Sulfobacillus</taxon>
    </lineage>
</organism>
<accession>A0A2T2WCU7</accession>
<protein>
    <submittedName>
        <fullName evidence="2">Uncharacterized protein</fullName>
    </submittedName>
</protein>
<feature type="region of interest" description="Disordered" evidence="1">
    <location>
        <begin position="167"/>
        <end position="187"/>
    </location>
</feature>
<reference evidence="2 3" key="1">
    <citation type="journal article" date="2014" name="BMC Genomics">
        <title>Comparison of environmental and isolate Sulfobacillus genomes reveals diverse carbon, sulfur, nitrogen, and hydrogen metabolisms.</title>
        <authorList>
            <person name="Justice N.B."/>
            <person name="Norman A."/>
            <person name="Brown C.T."/>
            <person name="Singh A."/>
            <person name="Thomas B.C."/>
            <person name="Banfield J.F."/>
        </authorList>
    </citation>
    <scope>NUCLEOTIDE SEQUENCE [LARGE SCALE GENOMIC DNA]</scope>
    <source>
        <strain evidence="2">AMDSBA3</strain>
    </source>
</reference>
<evidence type="ECO:0000313" key="3">
    <source>
        <dbReference type="Proteomes" id="UP000241848"/>
    </source>
</evidence>
<dbReference type="EMBL" id="PXYV01000091">
    <property type="protein sequence ID" value="PSR20061.1"/>
    <property type="molecule type" value="Genomic_DNA"/>
</dbReference>
<dbReference type="AlphaFoldDB" id="A0A2T2WCU7"/>
<proteinExistence type="predicted"/>
<comment type="caution">
    <text evidence="2">The sequence shown here is derived from an EMBL/GenBank/DDBJ whole genome shotgun (WGS) entry which is preliminary data.</text>
</comment>
<feature type="region of interest" description="Disordered" evidence="1">
    <location>
        <begin position="216"/>
        <end position="239"/>
    </location>
</feature>